<dbReference type="EMBL" id="CM047906">
    <property type="protein sequence ID" value="KAJ0086002.1"/>
    <property type="molecule type" value="Genomic_DNA"/>
</dbReference>
<protein>
    <submittedName>
        <fullName evidence="1">Uncharacterized protein</fullName>
    </submittedName>
</protein>
<name>A0ACC1AHM0_9ROSI</name>
<reference evidence="2" key="1">
    <citation type="journal article" date="2023" name="G3 (Bethesda)">
        <title>Genome assembly and association tests identify interacting loci associated with vigor, precocity, and sex in interspecific pistachio rootstocks.</title>
        <authorList>
            <person name="Palmer W."/>
            <person name="Jacygrad E."/>
            <person name="Sagayaradj S."/>
            <person name="Cavanaugh K."/>
            <person name="Han R."/>
            <person name="Bertier L."/>
            <person name="Beede B."/>
            <person name="Kafkas S."/>
            <person name="Golino D."/>
            <person name="Preece J."/>
            <person name="Michelmore R."/>
        </authorList>
    </citation>
    <scope>NUCLEOTIDE SEQUENCE [LARGE SCALE GENOMIC DNA]</scope>
</reference>
<comment type="caution">
    <text evidence="1">The sequence shown here is derived from an EMBL/GenBank/DDBJ whole genome shotgun (WGS) entry which is preliminary data.</text>
</comment>
<proteinExistence type="predicted"/>
<keyword evidence="2" id="KW-1185">Reference proteome</keyword>
<gene>
    <name evidence="1" type="ORF">Patl1_07874</name>
</gene>
<evidence type="ECO:0000313" key="2">
    <source>
        <dbReference type="Proteomes" id="UP001164250"/>
    </source>
</evidence>
<dbReference type="Proteomes" id="UP001164250">
    <property type="component" value="Chromosome 10"/>
</dbReference>
<evidence type="ECO:0000313" key="1">
    <source>
        <dbReference type="EMBL" id="KAJ0086002.1"/>
    </source>
</evidence>
<accession>A0ACC1AHM0</accession>
<sequence length="630" mass="67713">MPPETSQLSLTLLSLTLLFIFSSATIRLGSTLYASNLNASWSSPNGTFSVSFIQDGPSAYFAAISYAGGVPVWKASQRAVDSSGSFHLLSSGTLRLVNGSGATVWDSSTENRNVSSASIDDSGNLVLLGNNSVSVWSSFDNPSDTIVPSQNFTTRKVLESGKYSFTLLQSGNLTLKWNNSIIYWNNSLNSSIESNLTSPVLRLQSIGILSIVDPTLPSAVIVAYSSDYAEGSDILRFLRLDTDGNLRIYSSARGSGTTTKRWAAVTDQCQVFGYCGNMGICSYNDTGSDPVCGCPSQNFELVDANDSKQGCKRKVEIEDCPGSATMLELPHTKFLTFAPELTSQVFFVGISACRLNCLVTGSCVASTSLSDGTGLCYLKTPDFVSGFENPALPSTSYVKVCGPVLPNPSSNMQVLDDRKSWRLRAWIVVVVVVATLLVLVALEGGLWYWCCRNSPKFGGLSAQYALLEYASGAPVQFSYKELERSTKGFKEKLGAGVSGRRNFEVSPETNRKKFSLWAYEEFEKGNVKGIVDKRLAEDVDIEQVMRAIQEGIMEIERPPAPKAFTEGSVSGPSMNMSSNFSAVSTFAASASASAPAPSSSSSLQIGVSPLPSDRNLERTSSSLLRPSNPN</sequence>
<organism evidence="1 2">
    <name type="scientific">Pistacia atlantica</name>
    <dbReference type="NCBI Taxonomy" id="434234"/>
    <lineage>
        <taxon>Eukaryota</taxon>
        <taxon>Viridiplantae</taxon>
        <taxon>Streptophyta</taxon>
        <taxon>Embryophyta</taxon>
        <taxon>Tracheophyta</taxon>
        <taxon>Spermatophyta</taxon>
        <taxon>Magnoliopsida</taxon>
        <taxon>eudicotyledons</taxon>
        <taxon>Gunneridae</taxon>
        <taxon>Pentapetalae</taxon>
        <taxon>rosids</taxon>
        <taxon>malvids</taxon>
        <taxon>Sapindales</taxon>
        <taxon>Anacardiaceae</taxon>
        <taxon>Pistacia</taxon>
    </lineage>
</organism>